<dbReference type="EMBL" id="JYDS01001001">
    <property type="protein sequence ID" value="KRY99902.1"/>
    <property type="molecule type" value="Genomic_DNA"/>
</dbReference>
<dbReference type="AlphaFoldDB" id="A0A0V1GP75"/>
<evidence type="ECO:0000313" key="1">
    <source>
        <dbReference type="EMBL" id="KRY99902.1"/>
    </source>
</evidence>
<keyword evidence="2" id="KW-1185">Reference proteome</keyword>
<gene>
    <name evidence="1" type="ORF">T4B_14589</name>
</gene>
<proteinExistence type="predicted"/>
<accession>A0A0V1GP75</accession>
<protein>
    <submittedName>
        <fullName evidence="1">Uncharacterized protein</fullName>
    </submittedName>
</protein>
<organism evidence="1 2">
    <name type="scientific">Trichinella pseudospiralis</name>
    <name type="common">Parasitic roundworm</name>
    <dbReference type="NCBI Taxonomy" id="6337"/>
    <lineage>
        <taxon>Eukaryota</taxon>
        <taxon>Metazoa</taxon>
        <taxon>Ecdysozoa</taxon>
        <taxon>Nematoda</taxon>
        <taxon>Enoplea</taxon>
        <taxon>Dorylaimia</taxon>
        <taxon>Trichinellida</taxon>
        <taxon>Trichinellidae</taxon>
        <taxon>Trichinella</taxon>
    </lineage>
</organism>
<reference evidence="1 2" key="1">
    <citation type="submission" date="2015-01" db="EMBL/GenBank/DDBJ databases">
        <title>Evolution of Trichinella species and genotypes.</title>
        <authorList>
            <person name="Korhonen P.K."/>
            <person name="Edoardo P."/>
            <person name="Giuseppe L.R."/>
            <person name="Gasser R.B."/>
        </authorList>
    </citation>
    <scope>NUCLEOTIDE SEQUENCE [LARGE SCALE GENOMIC DNA]</scope>
    <source>
        <strain evidence="1">ISS588</strain>
    </source>
</reference>
<evidence type="ECO:0000313" key="2">
    <source>
        <dbReference type="Proteomes" id="UP000054805"/>
    </source>
</evidence>
<name>A0A0V1GP75_TRIPS</name>
<comment type="caution">
    <text evidence="1">The sequence shown here is derived from an EMBL/GenBank/DDBJ whole genome shotgun (WGS) entry which is preliminary data.</text>
</comment>
<dbReference type="Proteomes" id="UP000054805">
    <property type="component" value="Unassembled WGS sequence"/>
</dbReference>
<sequence length="69" mass="8246">MAESSEIKKYGRKNTANILIAKSLTRRLECKRPITDKQSLYPWLIRHFDGCGWRWRCETKVQGEKTVYR</sequence>